<sequence length="246" mass="29152">MIYIYDGTWDCFLTAVHHYYYDKQDVSNIESGLCYKPNLIDDYRAITTDIIKAKAVEEAILHKISAESLENLQRCFFSEIEGREMWILKYIRLGFKIGMRIDSMLGDKTVLDVLIPARKVGMECHRMLGLLRFELLEGGIYYAKIQPDHNIISFISPHFKNRFADQNWIIHDTKRKIASLYNTKKMLLSYMDLSTIPELHADELKFQALWKNYYKHIAIKNKINPKLQKNFMPKRYWKNLTEKKPD</sequence>
<name>U4R4C3_9FIRM</name>
<dbReference type="NCBIfam" id="TIGR03915">
    <property type="entry name" value="SAM_7_link_chp"/>
    <property type="match status" value="1"/>
</dbReference>
<accession>U4R4C3</accession>
<dbReference type="InterPro" id="IPR023875">
    <property type="entry name" value="DNA_repair_put"/>
</dbReference>
<comment type="caution">
    <text evidence="2">The sequence shown here is derived from an EMBL/GenBank/DDBJ whole genome shotgun (WGS) entry which is preliminary data.</text>
</comment>
<protein>
    <submittedName>
        <fullName evidence="2">DNA metabolism protein</fullName>
    </submittedName>
</protein>
<dbReference type="Proteomes" id="UP000016860">
    <property type="component" value="Unassembled WGS sequence"/>
</dbReference>
<dbReference type="EMBL" id="ATAY01000020">
    <property type="protein sequence ID" value="EPR13359.1"/>
    <property type="molecule type" value="Genomic_DNA"/>
</dbReference>
<dbReference type="PATRIC" id="fig|1330534.3.peg.1131"/>
<gene>
    <name evidence="2" type="ORF">L323_05670</name>
</gene>
<dbReference type="RefSeq" id="WP_020814716.1">
    <property type="nucleotide sequence ID" value="NZ_ATAY01000020.1"/>
</dbReference>
<proteinExistence type="predicted"/>
<dbReference type="InterPro" id="IPR025404">
    <property type="entry name" value="DUF4130"/>
</dbReference>
<feature type="domain" description="DUF4130" evidence="1">
    <location>
        <begin position="82"/>
        <end position="242"/>
    </location>
</feature>
<evidence type="ECO:0000313" key="3">
    <source>
        <dbReference type="Proteomes" id="UP000016860"/>
    </source>
</evidence>
<organism evidence="2 3">
    <name type="scientific">Ruminiclostridium papyrosolvens C7</name>
    <dbReference type="NCBI Taxonomy" id="1330534"/>
    <lineage>
        <taxon>Bacteria</taxon>
        <taxon>Bacillati</taxon>
        <taxon>Bacillota</taxon>
        <taxon>Clostridia</taxon>
        <taxon>Eubacteriales</taxon>
        <taxon>Oscillospiraceae</taxon>
        <taxon>Ruminiclostridium</taxon>
    </lineage>
</organism>
<evidence type="ECO:0000313" key="2">
    <source>
        <dbReference type="EMBL" id="EPR13359.1"/>
    </source>
</evidence>
<dbReference type="Pfam" id="PF13566">
    <property type="entry name" value="DUF4130"/>
    <property type="match status" value="1"/>
</dbReference>
<dbReference type="OrthoDB" id="5290748at2"/>
<dbReference type="AlphaFoldDB" id="U4R4C3"/>
<reference evidence="2 3" key="1">
    <citation type="journal article" date="2013" name="Genome Announc.">
        <title>Draft Genome Sequence of the Cellulolytic Bacterium Clostridium papyrosolvens C7 (ATCC 700395).</title>
        <authorList>
            <person name="Zepeda V."/>
            <person name="Dassa B."/>
            <person name="Borovok I."/>
            <person name="Lamed R."/>
            <person name="Bayer E.A."/>
            <person name="Cate J.H."/>
        </authorList>
    </citation>
    <scope>NUCLEOTIDE SEQUENCE [LARGE SCALE GENOMIC DNA]</scope>
    <source>
        <strain evidence="2 3">C7</strain>
    </source>
</reference>
<dbReference type="STRING" id="1330534.L323_05670"/>
<evidence type="ECO:0000259" key="1">
    <source>
        <dbReference type="Pfam" id="PF13566"/>
    </source>
</evidence>